<dbReference type="EMBL" id="JACHMO010000001">
    <property type="protein sequence ID" value="MBB5803111.1"/>
    <property type="molecule type" value="Genomic_DNA"/>
</dbReference>
<evidence type="ECO:0008006" key="3">
    <source>
        <dbReference type="Google" id="ProtNLM"/>
    </source>
</evidence>
<reference evidence="1 2" key="1">
    <citation type="submission" date="2020-08" db="EMBL/GenBank/DDBJ databases">
        <title>Sequencing the genomes of 1000 actinobacteria strains.</title>
        <authorList>
            <person name="Klenk H.-P."/>
        </authorList>
    </citation>
    <scope>NUCLEOTIDE SEQUENCE [LARGE SCALE GENOMIC DNA]</scope>
    <source>
        <strain evidence="1 2">DSM 45486</strain>
    </source>
</reference>
<name>A0A7W9M0R0_9PSEU</name>
<accession>A0A7W9M0R0</accession>
<proteinExistence type="predicted"/>
<sequence>MTTFEPGPTPGTTPGFDVDLTALVTHQQHLGAVLEQLADALQAASGTHLPEEAFGPFGAPLAAAINPTAEEARRAFERAVESVGAHQDGMLRTVRDYDEVERANADMLHIREVES</sequence>
<evidence type="ECO:0000313" key="1">
    <source>
        <dbReference type="EMBL" id="MBB5803111.1"/>
    </source>
</evidence>
<dbReference type="Proteomes" id="UP000552097">
    <property type="component" value="Unassembled WGS sequence"/>
</dbReference>
<evidence type="ECO:0000313" key="2">
    <source>
        <dbReference type="Proteomes" id="UP000552097"/>
    </source>
</evidence>
<keyword evidence="2" id="KW-1185">Reference proteome</keyword>
<organism evidence="1 2">
    <name type="scientific">Saccharothrix ecbatanensis</name>
    <dbReference type="NCBI Taxonomy" id="1105145"/>
    <lineage>
        <taxon>Bacteria</taxon>
        <taxon>Bacillati</taxon>
        <taxon>Actinomycetota</taxon>
        <taxon>Actinomycetes</taxon>
        <taxon>Pseudonocardiales</taxon>
        <taxon>Pseudonocardiaceae</taxon>
        <taxon>Saccharothrix</taxon>
    </lineage>
</organism>
<dbReference type="AlphaFoldDB" id="A0A7W9M0R0"/>
<gene>
    <name evidence="1" type="ORF">F4560_002879</name>
</gene>
<protein>
    <recommendedName>
        <fullName evidence="3">Excreted virulence factor EspC (Type VII ESX diderm)</fullName>
    </recommendedName>
</protein>
<comment type="caution">
    <text evidence="1">The sequence shown here is derived from an EMBL/GenBank/DDBJ whole genome shotgun (WGS) entry which is preliminary data.</text>
</comment>
<dbReference type="RefSeq" id="WP_184920256.1">
    <property type="nucleotide sequence ID" value="NZ_JACHMO010000001.1"/>
</dbReference>